<gene>
    <name evidence="1" type="ORF">JRQ81_013346</name>
</gene>
<proteinExistence type="predicted"/>
<name>A0A9Q0XZ09_9SAUR</name>
<reference evidence="1" key="1">
    <citation type="journal article" date="2023" name="DNA Res.">
        <title>Chromosome-level genome assembly of Phrynocephalus forsythii using third-generation DNA sequencing and Hi-C analysis.</title>
        <authorList>
            <person name="Qi Y."/>
            <person name="Zhao W."/>
            <person name="Zhao Y."/>
            <person name="Niu C."/>
            <person name="Cao S."/>
            <person name="Zhang Y."/>
        </authorList>
    </citation>
    <scope>NUCLEOTIDE SEQUENCE</scope>
    <source>
        <tissue evidence="1">Muscle</tissue>
    </source>
</reference>
<comment type="caution">
    <text evidence="1">The sequence shown here is derived from an EMBL/GenBank/DDBJ whole genome shotgun (WGS) entry which is preliminary data.</text>
</comment>
<evidence type="ECO:0000313" key="1">
    <source>
        <dbReference type="EMBL" id="KAJ7335405.1"/>
    </source>
</evidence>
<feature type="non-terminal residue" evidence="1">
    <location>
        <position position="1"/>
    </location>
</feature>
<dbReference type="EMBL" id="JAPFRF010000004">
    <property type="protein sequence ID" value="KAJ7335405.1"/>
    <property type="molecule type" value="Genomic_DNA"/>
</dbReference>
<dbReference type="Proteomes" id="UP001142489">
    <property type="component" value="Unassembled WGS sequence"/>
</dbReference>
<keyword evidence="2" id="KW-1185">Reference proteome</keyword>
<evidence type="ECO:0000313" key="2">
    <source>
        <dbReference type="Proteomes" id="UP001142489"/>
    </source>
</evidence>
<accession>A0A9Q0XZ09</accession>
<dbReference type="OrthoDB" id="416454at2759"/>
<organism evidence="1 2">
    <name type="scientific">Phrynocephalus forsythii</name>
    <dbReference type="NCBI Taxonomy" id="171643"/>
    <lineage>
        <taxon>Eukaryota</taxon>
        <taxon>Metazoa</taxon>
        <taxon>Chordata</taxon>
        <taxon>Craniata</taxon>
        <taxon>Vertebrata</taxon>
        <taxon>Euteleostomi</taxon>
        <taxon>Lepidosauria</taxon>
        <taxon>Squamata</taxon>
        <taxon>Bifurcata</taxon>
        <taxon>Unidentata</taxon>
        <taxon>Episquamata</taxon>
        <taxon>Toxicofera</taxon>
        <taxon>Iguania</taxon>
        <taxon>Acrodonta</taxon>
        <taxon>Agamidae</taxon>
        <taxon>Agaminae</taxon>
        <taxon>Phrynocephalus</taxon>
    </lineage>
</organism>
<dbReference type="AlphaFoldDB" id="A0A9Q0XZ09"/>
<sequence>PKLAAWFTGELTELKQVARRAKRRWWKTQIETDKETVKGLWKAYSKAVEATKKSFFSTTIDLTQNCPMQLFRIVKSLLHIDPRMDNTDHSVSRYEEIAQHLAGKIEKIWMLLLIPRACK</sequence>
<protein>
    <submittedName>
        <fullName evidence="1">Uncharacterized protein</fullName>
    </submittedName>
</protein>